<dbReference type="Proteomes" id="UP000054558">
    <property type="component" value="Unassembled WGS sequence"/>
</dbReference>
<reference evidence="1 2" key="1">
    <citation type="journal article" date="2014" name="Nat. Commun.">
        <title>Klebsormidium flaccidum genome reveals primary factors for plant terrestrial adaptation.</title>
        <authorList>
            <person name="Hori K."/>
            <person name="Maruyama F."/>
            <person name="Fujisawa T."/>
            <person name="Togashi T."/>
            <person name="Yamamoto N."/>
            <person name="Seo M."/>
            <person name="Sato S."/>
            <person name="Yamada T."/>
            <person name="Mori H."/>
            <person name="Tajima N."/>
            <person name="Moriyama T."/>
            <person name="Ikeuchi M."/>
            <person name="Watanabe M."/>
            <person name="Wada H."/>
            <person name="Kobayashi K."/>
            <person name="Saito M."/>
            <person name="Masuda T."/>
            <person name="Sasaki-Sekimoto Y."/>
            <person name="Mashiguchi K."/>
            <person name="Awai K."/>
            <person name="Shimojima M."/>
            <person name="Masuda S."/>
            <person name="Iwai M."/>
            <person name="Nobusawa T."/>
            <person name="Narise T."/>
            <person name="Kondo S."/>
            <person name="Saito H."/>
            <person name="Sato R."/>
            <person name="Murakawa M."/>
            <person name="Ihara Y."/>
            <person name="Oshima-Yamada Y."/>
            <person name="Ohtaka K."/>
            <person name="Satoh M."/>
            <person name="Sonobe K."/>
            <person name="Ishii M."/>
            <person name="Ohtani R."/>
            <person name="Kanamori-Sato M."/>
            <person name="Honoki R."/>
            <person name="Miyazaki D."/>
            <person name="Mochizuki H."/>
            <person name="Umetsu J."/>
            <person name="Higashi K."/>
            <person name="Shibata D."/>
            <person name="Kamiya Y."/>
            <person name="Sato N."/>
            <person name="Nakamura Y."/>
            <person name="Tabata S."/>
            <person name="Ida S."/>
            <person name="Kurokawa K."/>
            <person name="Ohta H."/>
        </authorList>
    </citation>
    <scope>NUCLEOTIDE SEQUENCE [LARGE SCALE GENOMIC DNA]</scope>
    <source>
        <strain evidence="1 2">NIES-2285</strain>
    </source>
</reference>
<proteinExistence type="predicted"/>
<keyword evidence="2" id="KW-1185">Reference proteome</keyword>
<accession>A0A1Y1I4C3</accession>
<dbReference type="EMBL" id="DF237102">
    <property type="protein sequence ID" value="GAQ83576.1"/>
    <property type="molecule type" value="Genomic_DNA"/>
</dbReference>
<evidence type="ECO:0000313" key="2">
    <source>
        <dbReference type="Proteomes" id="UP000054558"/>
    </source>
</evidence>
<dbReference type="AlphaFoldDB" id="A0A1Y1I4C3"/>
<evidence type="ECO:0000313" key="1">
    <source>
        <dbReference type="EMBL" id="GAQ83576.1"/>
    </source>
</evidence>
<gene>
    <name evidence="1" type="ORF">KFL_001530170</name>
</gene>
<name>A0A1Y1I4C3_KLENI</name>
<sequence length="607" mass="65099">MSALGYILRFPENSRLRGVVFLEPSWVARILGDLFSHTLEAKGDSDLEDLIERGLLRESTIPKLPKLRARGGSVNSGHLLSLLTPLKLGYPKPESGSLGGGGQTYYLPGRWPEGRPDAVAAKWAPQAGDLVRGWRLTSRGRLPAGFFETALVQSGICVAFPPKASDQWQGGVLIEAPRSVSILVESRRDADGGSCLDMLAKVGQKEAAQLVQDGSGDEDLWGPLSSIVLSAFSLHRVAFHGDHRIEYLAVCPLHQPGHFLRLTPSVLGELVQGRHAGMLRGDCQSVGNPSTSPHNDVPWAQIAPSPERLREAFRQEEVLAALRRIDQMQRGFPLLIEQAQHALGALIVAAKTDVAPRVFIVHREGLDKARALEGMRAVIKEAVDAGLAASSADSAVEVGARKFLAVAYNRLMGGLFQDHARLFLVCEECGEPQGSGYAIRRKSKWGNRLASALGVLLALGKLSRLVAPAFGAESLADGLVKAVELAKGPLDAAEGALPAKVQRALSASRSIRQVSRRGLEAFELTSFLQEHDKEGAWKGQLFFDKARPAPPTVDSLTGDKSVAAVLDPRSGNASVWLCQACLDGGKGIPARGSPAAGQGRRRMWCCG</sequence>
<organism evidence="1 2">
    <name type="scientific">Klebsormidium nitens</name>
    <name type="common">Green alga</name>
    <name type="synonym">Ulothrix nitens</name>
    <dbReference type="NCBI Taxonomy" id="105231"/>
    <lineage>
        <taxon>Eukaryota</taxon>
        <taxon>Viridiplantae</taxon>
        <taxon>Streptophyta</taxon>
        <taxon>Klebsormidiophyceae</taxon>
        <taxon>Klebsormidiales</taxon>
        <taxon>Klebsormidiaceae</taxon>
        <taxon>Klebsormidium</taxon>
    </lineage>
</organism>
<protein>
    <submittedName>
        <fullName evidence="1">Uncharacterized protein</fullName>
    </submittedName>
</protein>